<proteinExistence type="predicted"/>
<dbReference type="Proteomes" id="UP000195128">
    <property type="component" value="Unassembled WGS sequence"/>
</dbReference>
<dbReference type="RefSeq" id="WP_084913980.1">
    <property type="nucleotide sequence ID" value="NZ_JAEIJO010000056.1"/>
</dbReference>
<dbReference type="NCBIfam" id="NF045926">
    <property type="entry name" value="STM2901_fam"/>
    <property type="match status" value="1"/>
</dbReference>
<protein>
    <recommendedName>
        <fullName evidence="3">Phage membrane protein</fullName>
    </recommendedName>
</protein>
<reference evidence="1 2" key="1">
    <citation type="submission" date="2017-01" db="EMBL/GenBank/DDBJ databases">
        <authorList>
            <person name="Mah S.A."/>
            <person name="Swanson W.J."/>
            <person name="Moy G.W."/>
            <person name="Vacquier V.D."/>
        </authorList>
    </citation>
    <scope>NUCLEOTIDE SEQUENCE [LARGE SCALE GENOMIC DNA]</scope>
    <source>
        <strain evidence="1">PDD-32b-74</strain>
    </source>
</reference>
<dbReference type="InterPro" id="IPR058522">
    <property type="entry name" value="DUF8209"/>
</dbReference>
<dbReference type="OrthoDB" id="8815988at2"/>
<organism evidence="1 2">
    <name type="scientific">Pseudomonas syringae</name>
    <dbReference type="NCBI Taxonomy" id="317"/>
    <lineage>
        <taxon>Bacteria</taxon>
        <taxon>Pseudomonadati</taxon>
        <taxon>Pseudomonadota</taxon>
        <taxon>Gammaproteobacteria</taxon>
        <taxon>Pseudomonadales</taxon>
        <taxon>Pseudomonadaceae</taxon>
        <taxon>Pseudomonas</taxon>
    </lineage>
</organism>
<sequence length="143" mass="15684">MARIYCYDGDCGLTANELLFVIATEVAMDEFGLDDVGAALAIVLGANIIPTRTKPGGAINNTSIMSIVMRRTLNNRKFPGSFRAPSLTGWFPPHLRWTRSIGGFIARATPVIGWSYTAYELGKIGYVTVNTYNSIVDEQDQVF</sequence>
<dbReference type="InterPro" id="IPR058064">
    <property type="entry name" value="STM2901-like"/>
</dbReference>
<comment type="caution">
    <text evidence="1">The sequence shown here is derived from an EMBL/GenBank/DDBJ whole genome shotgun (WGS) entry which is preliminary data.</text>
</comment>
<dbReference type="EMBL" id="MTSA01000002">
    <property type="protein sequence ID" value="OUM08756.1"/>
    <property type="molecule type" value="Genomic_DNA"/>
</dbReference>
<name>A0A244EW89_PSESX</name>
<accession>A0A244EW89</accession>
<evidence type="ECO:0000313" key="2">
    <source>
        <dbReference type="Proteomes" id="UP000195128"/>
    </source>
</evidence>
<dbReference type="AlphaFoldDB" id="A0A244EW89"/>
<evidence type="ECO:0008006" key="3">
    <source>
        <dbReference type="Google" id="ProtNLM"/>
    </source>
</evidence>
<gene>
    <name evidence="1" type="ORF">BW686_01935</name>
</gene>
<evidence type="ECO:0000313" key="1">
    <source>
        <dbReference type="EMBL" id="OUM08756.1"/>
    </source>
</evidence>
<dbReference type="Pfam" id="PF26636">
    <property type="entry name" value="DUF8209"/>
    <property type="match status" value="1"/>
</dbReference>